<dbReference type="PANTHER" id="PTHR23421">
    <property type="entry name" value="BETA-GALACTOSIDASE RELATED"/>
    <property type="match status" value="1"/>
</dbReference>
<dbReference type="PRINTS" id="PR00742">
    <property type="entry name" value="GLHYDRLASE35"/>
</dbReference>
<comment type="similarity">
    <text evidence="1 4">Belongs to the glycosyl hydrolase 35 family.</text>
</comment>
<proteinExistence type="inferred from homology"/>
<evidence type="ECO:0000256" key="2">
    <source>
        <dbReference type="ARBA" id="ARBA00022801"/>
    </source>
</evidence>
<evidence type="ECO:0000313" key="6">
    <source>
        <dbReference type="EMBL" id="MFD2733018.1"/>
    </source>
</evidence>
<dbReference type="InterPro" id="IPR048913">
    <property type="entry name" value="BetaGal_gal-bd"/>
</dbReference>
<evidence type="ECO:0000256" key="1">
    <source>
        <dbReference type="ARBA" id="ARBA00009809"/>
    </source>
</evidence>
<sequence>MKKAVLVIFLCLSFIYIVKSQELKTNQQTFTAGNKEFLLNGKPYVVRAGELHFPRIPREYWDQRIKLTKAMGMNTICIYLFWNFHEQEQDVFDFTGQKDVAAFVKLIQENGMYCIVRPGPYACAEWDMGGLPWWLLKKEDIKVRTAKDTFFMQRTAKYLQKVGEQLAPFQIQNGGNIIMVQVENEFASFGNEQPYMEAVRDEVIKAGFDKVQLFRCDWSSNFNKYELDGVATTLNFGAGSDIDKQFKTFQEKYPTSPLMCSEYWTGWFDHWGRPHETRSVSSFIGSLKDMLDRKISFSLYMAHGGTSFGQWGGANAPPYSAMATSYDYNAPIGEQGNTTDKFFAVRDLLKNYLQEGETLGDIPTAMPVIAIPTFYLKETANIFDNLPKGIKSENIKPMEMFNQGWGRIIYRTTLKPSAVKHKLVITEVHDWANVFIDGVSIGRLDRRRGDNTVEIPASAKAIQLDILVEATGRVNYGKAIIDRKGITEKVELIDGKENIELKNWTVYNFPVDYDFQAKAKFKKLKHYGPAWYKGVFNLEETGDTFLDVSTWGKGMVWVNGYNIGRFWKIGPQQTLFMPGIWLRKGKNEIIVLDVDSPKETKITGHKEAILNELNQDESLLHRTKNQNLDLSAEKPIATGAFAASNGWKEVKFEGVQQGRYLCFEALNSQQEKDVLSAIAELELIGKDGNSISTLKWKVVYADSEEITSANNAADKVYDQQESTFWQSQAVGGKPKHPHQIVIDLGEVTEVMGLKYLPRSDKSQSGMVKNYRIFLKKDVFKF</sequence>
<evidence type="ECO:0000313" key="7">
    <source>
        <dbReference type="Proteomes" id="UP001597546"/>
    </source>
</evidence>
<evidence type="ECO:0000259" key="5">
    <source>
        <dbReference type="PROSITE" id="PS50022"/>
    </source>
</evidence>
<evidence type="ECO:0000256" key="3">
    <source>
        <dbReference type="ARBA" id="ARBA00023295"/>
    </source>
</evidence>
<dbReference type="InterPro" id="IPR048912">
    <property type="entry name" value="BetaGal1-like_ABD1"/>
</dbReference>
<dbReference type="Pfam" id="PF01301">
    <property type="entry name" value="Glyco_hydro_35"/>
    <property type="match status" value="1"/>
</dbReference>
<dbReference type="RefSeq" id="WP_379041651.1">
    <property type="nucleotide sequence ID" value="NZ_JBHSKW010000016.1"/>
</dbReference>
<comment type="caution">
    <text evidence="6">The sequence shown here is derived from an EMBL/GenBank/DDBJ whole genome shotgun (WGS) entry which is preliminary data.</text>
</comment>
<dbReference type="PROSITE" id="PS50022">
    <property type="entry name" value="FA58C_3"/>
    <property type="match status" value="1"/>
</dbReference>
<dbReference type="InterPro" id="IPR000421">
    <property type="entry name" value="FA58C"/>
</dbReference>
<dbReference type="InterPro" id="IPR031330">
    <property type="entry name" value="Gly_Hdrlase_35_cat"/>
</dbReference>
<dbReference type="Pfam" id="PF21467">
    <property type="entry name" value="BetaGal_gal-bd"/>
    <property type="match status" value="1"/>
</dbReference>
<dbReference type="EMBL" id="JBHULV010000051">
    <property type="protein sequence ID" value="MFD2733018.1"/>
    <property type="molecule type" value="Genomic_DNA"/>
</dbReference>
<gene>
    <name evidence="6" type="ORF">ACFSSE_15010</name>
</gene>
<dbReference type="InterPro" id="IPR008979">
    <property type="entry name" value="Galactose-bd-like_sf"/>
</dbReference>
<dbReference type="Pfam" id="PF00754">
    <property type="entry name" value="F5_F8_type_C"/>
    <property type="match status" value="1"/>
</dbReference>
<dbReference type="Gene3D" id="3.20.20.80">
    <property type="entry name" value="Glycosidases"/>
    <property type="match status" value="1"/>
</dbReference>
<organism evidence="6 7">
    <name type="scientific">Pedobacter alpinus</name>
    <dbReference type="NCBI Taxonomy" id="1590643"/>
    <lineage>
        <taxon>Bacteria</taxon>
        <taxon>Pseudomonadati</taxon>
        <taxon>Bacteroidota</taxon>
        <taxon>Sphingobacteriia</taxon>
        <taxon>Sphingobacteriales</taxon>
        <taxon>Sphingobacteriaceae</taxon>
        <taxon>Pedobacter</taxon>
    </lineage>
</organism>
<name>A0ABW5TVA7_9SPHI</name>
<dbReference type="SUPFAM" id="SSF51445">
    <property type="entry name" value="(Trans)glycosidases"/>
    <property type="match status" value="1"/>
</dbReference>
<keyword evidence="3 6" id="KW-0326">Glycosidase</keyword>
<dbReference type="InterPro" id="IPR001944">
    <property type="entry name" value="Glycoside_Hdrlase_35"/>
</dbReference>
<keyword evidence="7" id="KW-1185">Reference proteome</keyword>
<dbReference type="EC" id="3.2.1.23" evidence="6"/>
<dbReference type="InterPro" id="IPR017853">
    <property type="entry name" value="GH"/>
</dbReference>
<evidence type="ECO:0000256" key="4">
    <source>
        <dbReference type="RuleBase" id="RU003679"/>
    </source>
</evidence>
<accession>A0ABW5TVA7</accession>
<protein>
    <submittedName>
        <fullName evidence="6">Beta-galactosidase</fullName>
        <ecNumber evidence="6">3.2.1.23</ecNumber>
    </submittedName>
</protein>
<keyword evidence="2 6" id="KW-0378">Hydrolase</keyword>
<reference evidence="7" key="1">
    <citation type="journal article" date="2019" name="Int. J. Syst. Evol. Microbiol.">
        <title>The Global Catalogue of Microorganisms (GCM) 10K type strain sequencing project: providing services to taxonomists for standard genome sequencing and annotation.</title>
        <authorList>
            <consortium name="The Broad Institute Genomics Platform"/>
            <consortium name="The Broad Institute Genome Sequencing Center for Infectious Disease"/>
            <person name="Wu L."/>
            <person name="Ma J."/>
        </authorList>
    </citation>
    <scope>NUCLEOTIDE SEQUENCE [LARGE SCALE GENOMIC DNA]</scope>
    <source>
        <strain evidence="7">KCTC 42456</strain>
    </source>
</reference>
<feature type="domain" description="F5/8 type C" evidence="5">
    <location>
        <begin position="679"/>
        <end position="781"/>
    </location>
</feature>
<dbReference type="Pfam" id="PF21317">
    <property type="entry name" value="BetaGal_ABD_1"/>
    <property type="match status" value="1"/>
</dbReference>
<dbReference type="SUPFAM" id="SSF49785">
    <property type="entry name" value="Galactose-binding domain-like"/>
    <property type="match status" value="2"/>
</dbReference>
<dbReference type="Proteomes" id="UP001597546">
    <property type="component" value="Unassembled WGS sequence"/>
</dbReference>
<dbReference type="Gene3D" id="2.60.120.260">
    <property type="entry name" value="Galactose-binding domain-like"/>
    <property type="match status" value="3"/>
</dbReference>
<dbReference type="GO" id="GO:0004565">
    <property type="term" value="F:beta-galactosidase activity"/>
    <property type="evidence" value="ECO:0007669"/>
    <property type="project" value="UniProtKB-EC"/>
</dbReference>